<keyword evidence="4" id="KW-1185">Reference proteome</keyword>
<dbReference type="PROSITE" id="PS51841">
    <property type="entry name" value="LTD"/>
    <property type="match status" value="1"/>
</dbReference>
<evidence type="ECO:0000256" key="1">
    <source>
        <dbReference type="SAM" id="SignalP"/>
    </source>
</evidence>
<dbReference type="CDD" id="cd10283">
    <property type="entry name" value="MnuA_DNase1-like"/>
    <property type="match status" value="1"/>
</dbReference>
<proteinExistence type="predicted"/>
<protein>
    <submittedName>
        <fullName evidence="3">ExeM/NucH family extracellular endonuclease</fullName>
    </submittedName>
</protein>
<dbReference type="Proteomes" id="UP001267426">
    <property type="component" value="Unassembled WGS sequence"/>
</dbReference>
<dbReference type="RefSeq" id="WP_311662079.1">
    <property type="nucleotide sequence ID" value="NZ_JAVRHT010000004.1"/>
</dbReference>
<keyword evidence="3" id="KW-0540">Nuclease</keyword>
<keyword evidence="3" id="KW-0255">Endonuclease</keyword>
<dbReference type="InterPro" id="IPR005135">
    <property type="entry name" value="Endo/exonuclease/phosphatase"/>
</dbReference>
<dbReference type="SUPFAM" id="SSF56219">
    <property type="entry name" value="DNase I-like"/>
    <property type="match status" value="1"/>
</dbReference>
<dbReference type="InterPro" id="IPR036691">
    <property type="entry name" value="Endo/exonu/phosph_ase_sf"/>
</dbReference>
<accession>A0ABU3BN70</accession>
<feature type="signal peptide" evidence="1">
    <location>
        <begin position="1"/>
        <end position="25"/>
    </location>
</feature>
<evidence type="ECO:0000313" key="4">
    <source>
        <dbReference type="Proteomes" id="UP001267426"/>
    </source>
</evidence>
<dbReference type="GO" id="GO:0004519">
    <property type="term" value="F:endonuclease activity"/>
    <property type="evidence" value="ECO:0007669"/>
    <property type="project" value="UniProtKB-KW"/>
</dbReference>
<dbReference type="CDD" id="cd04486">
    <property type="entry name" value="YhcR_OBF_like"/>
    <property type="match status" value="1"/>
</dbReference>
<sequence length="1209" mass="123255">MRLAPLARLLLLAGTLGLGSAQAQAVFINEIHYDNASTDVGETIEVAGPAGTNLAGWTLVLYNGSNSSAYSTTVVGGAIPNERDGAGVVAVEYGSNGIQNGAPDAIALVDADGAVVQFLSYEGTLTAADGPAAGLTSTDIGVSEAPSTPIGESLQLIGTGSTYGDFAWVGPTASSFGSLNEGQVLLGGDGPPPPSGEPRLVVNEVDYDQPGTDAAEYVELFNGGAAAASLGAYELVLVNGNDGGAAVYKTIGLPATDLLPGEFFVVCANAETVANCDLDVDPSTNLIQNGAPDAVALRLAGGGAVVDALSYEGSVPGFTEGSGAGTDPGDADFVALSRLPDGADTDDNAADFAPRCGSPGAANAEDATNCPSTAPGAILLTFIHDVQGSGAATPLDGRTVTVEAVVVGDFQPDDGDAFDLGGFYLQEEDADADSDPATSEGLFVFTGDASVPVPDVSAGDVVRVTGTAGEFFELTQVGSVTEVAVVGTAAQPTPAAVTLPLAGGAALERFEGMGAVLPQELAISDYFNFDRFGEVVLALPRDGRDRLFQPTAFLDPGPEAAEVDAENALRVITLDDGRAIQNADVPRHPNGQPFTLTNRFRGGDIVQDAAGVIDFRFGLYRLQPTAPAGFTVTNPRPEQPESVGGAVRVASFNVLNYFNGDGQGGGFPTSRGADNPEELARQTAKIVAAIRGLDAAVVGVIEVENDEAGELSALDDLVDALNAAEGGEAYAYVETGVTGTDFIRSGIVYRPARVTPIGDVAVLDDPAFTKPPGGSENQKNRPVVAQTFTDADGVFTVAVVHLRSKGGSCGAGNDDPLQGACNGTRTVAARELARWLAGDPTGSGDADVLIVGDFNAYDEEDPIDALRAGADGELGTADDYVDLVERAQGEFAYSYLFGAEFGTLDYAFASLPLAEQVTGATVWHINADEPDLLDYDTDFNDPRFYEPTPFRASDHDPVLVGLALGGGAQAAACSVSSPLGFGDFDADGTDATFGEFAELLSGADEPVDLSTCSFVTFNPFTETVTYSTSPDATVDERLVFATQNGDVDLPAGVIPDGPGAIALVEGAAPVGTPVAGVLGRVVSAVVYVSEDQVFGRTGYSPNARTAGGDLAALLAAVRADLPAEVELTLAGANPVGTGGAVAFALPEGGAVTVSVFDLLGREVSQLVDATLAPGRHRAALNAGALPSGVYVVRLVAGGEVHTQRVTVAR</sequence>
<gene>
    <name evidence="3" type="ORF">RM540_03240</name>
</gene>
<reference evidence="3 4" key="1">
    <citation type="submission" date="2023-09" db="EMBL/GenBank/DDBJ databases">
        <authorList>
            <person name="Rey-Velasco X."/>
        </authorList>
    </citation>
    <scope>NUCLEOTIDE SEQUENCE [LARGE SCALE GENOMIC DNA]</scope>
    <source>
        <strain evidence="3 4">F394</strain>
    </source>
</reference>
<dbReference type="NCBIfam" id="NF033681">
    <property type="entry name" value="ExeM_NucH_DNase"/>
    <property type="match status" value="1"/>
</dbReference>
<dbReference type="NCBIfam" id="TIGR04183">
    <property type="entry name" value="Por_Secre_tail"/>
    <property type="match status" value="1"/>
</dbReference>
<name>A0ABU3BN70_9BACT</name>
<dbReference type="PANTHER" id="PTHR42834:SF1">
    <property type="entry name" value="ENDONUCLEASE_EXONUCLEASE_PHOSPHATASE FAMILY PROTEIN (AFU_ORTHOLOGUE AFUA_3G09210)"/>
    <property type="match status" value="1"/>
</dbReference>
<dbReference type="EMBL" id="JAVRHT010000004">
    <property type="protein sequence ID" value="MDT0630750.1"/>
    <property type="molecule type" value="Genomic_DNA"/>
</dbReference>
<evidence type="ECO:0000313" key="3">
    <source>
        <dbReference type="EMBL" id="MDT0630750.1"/>
    </source>
</evidence>
<dbReference type="InterPro" id="IPR026444">
    <property type="entry name" value="Secre_tail"/>
</dbReference>
<dbReference type="InterPro" id="IPR001322">
    <property type="entry name" value="Lamin_tail_dom"/>
</dbReference>
<dbReference type="Pfam" id="PF03372">
    <property type="entry name" value="Exo_endo_phos"/>
    <property type="match status" value="1"/>
</dbReference>
<comment type="caution">
    <text evidence="3">The sequence shown here is derived from an EMBL/GenBank/DDBJ whole genome shotgun (WGS) entry which is preliminary data.</text>
</comment>
<organism evidence="3 4">
    <name type="scientific">Rubrivirga litoralis</name>
    <dbReference type="NCBI Taxonomy" id="3075598"/>
    <lineage>
        <taxon>Bacteria</taxon>
        <taxon>Pseudomonadati</taxon>
        <taxon>Rhodothermota</taxon>
        <taxon>Rhodothermia</taxon>
        <taxon>Rhodothermales</taxon>
        <taxon>Rubricoccaceae</taxon>
        <taxon>Rubrivirga</taxon>
    </lineage>
</organism>
<feature type="chain" id="PRO_5046550646" evidence="1">
    <location>
        <begin position="26"/>
        <end position="1209"/>
    </location>
</feature>
<dbReference type="Pfam" id="PF00932">
    <property type="entry name" value="LTD"/>
    <property type="match status" value="1"/>
</dbReference>
<keyword evidence="1" id="KW-0732">Signal</keyword>
<dbReference type="Gene3D" id="3.60.10.10">
    <property type="entry name" value="Endonuclease/exonuclease/phosphatase"/>
    <property type="match status" value="1"/>
</dbReference>
<dbReference type="PANTHER" id="PTHR42834">
    <property type="entry name" value="ENDONUCLEASE/EXONUCLEASE/PHOSPHATASE FAMILY PROTEIN (AFU_ORTHOLOGUE AFUA_3G09210)"/>
    <property type="match status" value="1"/>
</dbReference>
<dbReference type="InterPro" id="IPR047971">
    <property type="entry name" value="ExeM-like"/>
</dbReference>
<feature type="domain" description="LTD" evidence="2">
    <location>
        <begin position="192"/>
        <end position="313"/>
    </location>
</feature>
<evidence type="ECO:0000259" key="2">
    <source>
        <dbReference type="PROSITE" id="PS51841"/>
    </source>
</evidence>
<keyword evidence="3" id="KW-0378">Hydrolase</keyword>